<reference evidence="2" key="1">
    <citation type="submission" date="2019-02" db="EMBL/GenBank/DDBJ databases">
        <title>Glaciihabitans arcticus sp. nov., a psychrotolerant bacterium isolated from polar soil.</title>
        <authorList>
            <person name="Dahal R.H."/>
        </authorList>
    </citation>
    <scope>NUCLEOTIDE SEQUENCE [LARGE SCALE GENOMIC DNA]</scope>
    <source>
        <strain evidence="2">RP-3-7</strain>
    </source>
</reference>
<protein>
    <submittedName>
        <fullName evidence="1">Uncharacterized protein</fullName>
    </submittedName>
</protein>
<sequence length="165" mass="18104">MSAGQRRQLNKIAAPITALLAELDPHIIDPSREKQKALGIADATMLLRVGIYRVITVFAVDRDSWNVKEFDSESGQLVQLHDRTAKVPDSEVPLWVLKATVSSIESQLEAYRTTGFATAEHEQSYTVLGRLLAVLQNRVISNTPLASVGAPVTGSTLDDDDQDDY</sequence>
<dbReference type="AlphaFoldDB" id="A0A4Q9GQU4"/>
<dbReference type="EMBL" id="SISG01000001">
    <property type="protein sequence ID" value="TBN57266.1"/>
    <property type="molecule type" value="Genomic_DNA"/>
</dbReference>
<accession>A0A4Q9GQU4</accession>
<evidence type="ECO:0000313" key="2">
    <source>
        <dbReference type="Proteomes" id="UP000294194"/>
    </source>
</evidence>
<dbReference type="Proteomes" id="UP000294194">
    <property type="component" value="Unassembled WGS sequence"/>
</dbReference>
<evidence type="ECO:0000313" key="1">
    <source>
        <dbReference type="EMBL" id="TBN57266.1"/>
    </source>
</evidence>
<proteinExistence type="predicted"/>
<dbReference type="RefSeq" id="WP_130981377.1">
    <property type="nucleotide sequence ID" value="NZ_SISG01000001.1"/>
</dbReference>
<organism evidence="1 2">
    <name type="scientific">Glaciihabitans arcticus</name>
    <dbReference type="NCBI Taxonomy" id="2668039"/>
    <lineage>
        <taxon>Bacteria</taxon>
        <taxon>Bacillati</taxon>
        <taxon>Actinomycetota</taxon>
        <taxon>Actinomycetes</taxon>
        <taxon>Micrococcales</taxon>
        <taxon>Microbacteriaceae</taxon>
        <taxon>Glaciihabitans</taxon>
    </lineage>
</organism>
<gene>
    <name evidence="1" type="ORF">EYE40_07565</name>
</gene>
<name>A0A4Q9GQU4_9MICO</name>
<keyword evidence="2" id="KW-1185">Reference proteome</keyword>
<comment type="caution">
    <text evidence="1">The sequence shown here is derived from an EMBL/GenBank/DDBJ whole genome shotgun (WGS) entry which is preliminary data.</text>
</comment>